<organism evidence="14 15">
    <name type="scientific">Rhodofomes roseus</name>
    <dbReference type="NCBI Taxonomy" id="34475"/>
    <lineage>
        <taxon>Eukaryota</taxon>
        <taxon>Fungi</taxon>
        <taxon>Dikarya</taxon>
        <taxon>Basidiomycota</taxon>
        <taxon>Agaricomycotina</taxon>
        <taxon>Agaricomycetes</taxon>
        <taxon>Polyporales</taxon>
        <taxon>Rhodofomes</taxon>
    </lineage>
</organism>
<comment type="cofactor">
    <cofactor evidence="1">
        <name>heme</name>
        <dbReference type="ChEBI" id="CHEBI:30413"/>
    </cofactor>
</comment>
<comment type="pathway">
    <text evidence="3">Secondary metabolite biosynthesis.</text>
</comment>
<evidence type="ECO:0000256" key="7">
    <source>
        <dbReference type="ARBA" id="ARBA00022723"/>
    </source>
</evidence>
<evidence type="ECO:0000256" key="4">
    <source>
        <dbReference type="ARBA" id="ARBA00010617"/>
    </source>
</evidence>
<keyword evidence="12" id="KW-0472">Membrane</keyword>
<comment type="similarity">
    <text evidence="4 13">Belongs to the cytochrome P450 family.</text>
</comment>
<dbReference type="Proteomes" id="UP000814176">
    <property type="component" value="Unassembled WGS sequence"/>
</dbReference>
<dbReference type="InterPro" id="IPR002401">
    <property type="entry name" value="Cyt_P450_E_grp-I"/>
</dbReference>
<dbReference type="PRINTS" id="PR00463">
    <property type="entry name" value="EP450I"/>
</dbReference>
<comment type="caution">
    <text evidence="14">The sequence shown here is derived from an EMBL/GenBank/DDBJ whole genome shotgun (WGS) entry which is preliminary data.</text>
</comment>
<evidence type="ECO:0000256" key="2">
    <source>
        <dbReference type="ARBA" id="ARBA00004167"/>
    </source>
</evidence>
<dbReference type="PROSITE" id="PS00086">
    <property type="entry name" value="CYTOCHROME_P450"/>
    <property type="match status" value="1"/>
</dbReference>
<keyword evidence="9 13" id="KW-0560">Oxidoreductase</keyword>
<keyword evidence="5 13" id="KW-0349">Heme</keyword>
<evidence type="ECO:0000313" key="15">
    <source>
        <dbReference type="Proteomes" id="UP000814176"/>
    </source>
</evidence>
<dbReference type="InterPro" id="IPR036396">
    <property type="entry name" value="Cyt_P450_sf"/>
</dbReference>
<evidence type="ECO:0000256" key="12">
    <source>
        <dbReference type="ARBA" id="ARBA00023136"/>
    </source>
</evidence>
<keyword evidence="8" id="KW-1133">Transmembrane helix</keyword>
<evidence type="ECO:0000256" key="8">
    <source>
        <dbReference type="ARBA" id="ARBA00022989"/>
    </source>
</evidence>
<keyword evidence="7 13" id="KW-0479">Metal-binding</keyword>
<evidence type="ECO:0000256" key="10">
    <source>
        <dbReference type="ARBA" id="ARBA00023004"/>
    </source>
</evidence>
<dbReference type="PANTHER" id="PTHR46300:SF7">
    <property type="entry name" value="P450, PUTATIVE (EUROFUNG)-RELATED"/>
    <property type="match status" value="1"/>
</dbReference>
<gene>
    <name evidence="14" type="ORF">C8Q71DRAFT_711342</name>
</gene>
<dbReference type="RefSeq" id="XP_047777047.1">
    <property type="nucleotide sequence ID" value="XM_047920803.1"/>
</dbReference>
<dbReference type="Gene3D" id="1.10.630.10">
    <property type="entry name" value="Cytochrome P450"/>
    <property type="match status" value="1"/>
</dbReference>
<keyword evidence="10 13" id="KW-0408">Iron</keyword>
<evidence type="ECO:0000256" key="3">
    <source>
        <dbReference type="ARBA" id="ARBA00005179"/>
    </source>
</evidence>
<name>A0ABQ8KAI4_9APHY</name>
<evidence type="ECO:0000256" key="13">
    <source>
        <dbReference type="RuleBase" id="RU000461"/>
    </source>
</evidence>
<dbReference type="EMBL" id="JADCUA010000015">
    <property type="protein sequence ID" value="KAH9834516.1"/>
    <property type="molecule type" value="Genomic_DNA"/>
</dbReference>
<reference evidence="14 15" key="1">
    <citation type="journal article" date="2021" name="Environ. Microbiol.">
        <title>Gene family expansions and transcriptome signatures uncover fungal adaptations to wood decay.</title>
        <authorList>
            <person name="Hage H."/>
            <person name="Miyauchi S."/>
            <person name="Viragh M."/>
            <person name="Drula E."/>
            <person name="Min B."/>
            <person name="Chaduli D."/>
            <person name="Navarro D."/>
            <person name="Favel A."/>
            <person name="Norest M."/>
            <person name="Lesage-Meessen L."/>
            <person name="Balint B."/>
            <person name="Merenyi Z."/>
            <person name="de Eugenio L."/>
            <person name="Morin E."/>
            <person name="Martinez A.T."/>
            <person name="Baldrian P."/>
            <person name="Stursova M."/>
            <person name="Martinez M.J."/>
            <person name="Novotny C."/>
            <person name="Magnuson J.K."/>
            <person name="Spatafora J.W."/>
            <person name="Maurice S."/>
            <person name="Pangilinan J."/>
            <person name="Andreopoulos W."/>
            <person name="LaButti K."/>
            <person name="Hundley H."/>
            <person name="Na H."/>
            <person name="Kuo A."/>
            <person name="Barry K."/>
            <person name="Lipzen A."/>
            <person name="Henrissat B."/>
            <person name="Riley R."/>
            <person name="Ahrendt S."/>
            <person name="Nagy L.G."/>
            <person name="Grigoriev I.V."/>
            <person name="Martin F."/>
            <person name="Rosso M.N."/>
        </authorList>
    </citation>
    <scope>NUCLEOTIDE SEQUENCE [LARGE SCALE GENOMIC DNA]</scope>
    <source>
        <strain evidence="14 15">CIRM-BRFM 1785</strain>
    </source>
</reference>
<keyword evidence="6" id="KW-0812">Transmembrane</keyword>
<dbReference type="PANTHER" id="PTHR46300">
    <property type="entry name" value="P450, PUTATIVE (EUROFUNG)-RELATED-RELATED"/>
    <property type="match status" value="1"/>
</dbReference>
<dbReference type="InterPro" id="IPR050364">
    <property type="entry name" value="Cytochrome_P450_fung"/>
</dbReference>
<dbReference type="InterPro" id="IPR017972">
    <property type="entry name" value="Cyt_P450_CS"/>
</dbReference>
<proteinExistence type="inferred from homology"/>
<dbReference type="GeneID" id="72001535"/>
<dbReference type="Pfam" id="PF00067">
    <property type="entry name" value="p450"/>
    <property type="match status" value="1"/>
</dbReference>
<keyword evidence="11 13" id="KW-0503">Monooxygenase</keyword>
<dbReference type="InterPro" id="IPR001128">
    <property type="entry name" value="Cyt_P450"/>
</dbReference>
<protein>
    <submittedName>
        <fullName evidence="14">Cytochrome P450-like protein</fullName>
    </submittedName>
</protein>
<evidence type="ECO:0000256" key="5">
    <source>
        <dbReference type="ARBA" id="ARBA00022617"/>
    </source>
</evidence>
<sequence length="128" mass="14768">YRIPKGSWIMANTWSFMHDPNIFPQPERFWPERFLPEGMGCTVDPRDYSFGYGRRRCPGMSVAESALFITVAHILAVFEISHPLDEQGYTITEALDYTDEHISHPKPFKCSIRPRSTNAADLIRHLVL</sequence>
<accession>A0ABQ8KAI4</accession>
<keyword evidence="15" id="KW-1185">Reference proteome</keyword>
<evidence type="ECO:0000256" key="6">
    <source>
        <dbReference type="ARBA" id="ARBA00022692"/>
    </source>
</evidence>
<evidence type="ECO:0000256" key="9">
    <source>
        <dbReference type="ARBA" id="ARBA00023002"/>
    </source>
</evidence>
<comment type="subcellular location">
    <subcellularLocation>
        <location evidence="2">Membrane</location>
        <topology evidence="2">Single-pass membrane protein</topology>
    </subcellularLocation>
</comment>
<feature type="non-terminal residue" evidence="14">
    <location>
        <position position="1"/>
    </location>
</feature>
<dbReference type="SUPFAM" id="SSF48264">
    <property type="entry name" value="Cytochrome P450"/>
    <property type="match status" value="1"/>
</dbReference>
<evidence type="ECO:0000313" key="14">
    <source>
        <dbReference type="EMBL" id="KAH9834516.1"/>
    </source>
</evidence>
<evidence type="ECO:0000256" key="1">
    <source>
        <dbReference type="ARBA" id="ARBA00001971"/>
    </source>
</evidence>
<evidence type="ECO:0000256" key="11">
    <source>
        <dbReference type="ARBA" id="ARBA00023033"/>
    </source>
</evidence>